<reference evidence="3 4" key="1">
    <citation type="journal article" date="2018" name="PLoS ONE">
        <title>The draft genome of Kipferlia bialata reveals reductive genome evolution in fornicate parasites.</title>
        <authorList>
            <person name="Tanifuji G."/>
            <person name="Takabayashi S."/>
            <person name="Kume K."/>
            <person name="Takagi M."/>
            <person name="Nakayama T."/>
            <person name="Kamikawa R."/>
            <person name="Inagaki Y."/>
            <person name="Hashimoto T."/>
        </authorList>
    </citation>
    <scope>NUCLEOTIDE SEQUENCE [LARGE SCALE GENOMIC DNA]</scope>
    <source>
        <strain evidence="3">NY0173</strain>
    </source>
</reference>
<dbReference type="AlphaFoldDB" id="A0A9K3DB19"/>
<comment type="similarity">
    <text evidence="1">Belongs to the helicase family.</text>
</comment>
<keyword evidence="1" id="KW-0227">DNA damage</keyword>
<keyword evidence="1" id="KW-0347">Helicase</keyword>
<dbReference type="GO" id="GO:0043139">
    <property type="term" value="F:5'-3' DNA helicase activity"/>
    <property type="evidence" value="ECO:0007669"/>
    <property type="project" value="UniProtKB-EC"/>
</dbReference>
<keyword evidence="1" id="KW-0233">DNA recombination</keyword>
<evidence type="ECO:0000313" key="4">
    <source>
        <dbReference type="Proteomes" id="UP000265618"/>
    </source>
</evidence>
<comment type="catalytic activity">
    <reaction evidence="1">
        <text>ATP + H2O = ADP + phosphate + H(+)</text>
        <dbReference type="Rhea" id="RHEA:13065"/>
        <dbReference type="ChEBI" id="CHEBI:15377"/>
        <dbReference type="ChEBI" id="CHEBI:15378"/>
        <dbReference type="ChEBI" id="CHEBI:30616"/>
        <dbReference type="ChEBI" id="CHEBI:43474"/>
        <dbReference type="ChEBI" id="CHEBI:456216"/>
        <dbReference type="EC" id="5.6.2.3"/>
    </reaction>
</comment>
<dbReference type="GO" id="GO:0005524">
    <property type="term" value="F:ATP binding"/>
    <property type="evidence" value="ECO:0007669"/>
    <property type="project" value="UniProtKB-KW"/>
</dbReference>
<name>A0A9K3DB19_9EUKA</name>
<dbReference type="Gene3D" id="3.40.50.300">
    <property type="entry name" value="P-loop containing nucleotide triphosphate hydrolases"/>
    <property type="match status" value="1"/>
</dbReference>
<comment type="cofactor">
    <cofactor evidence="1">
        <name>Mg(2+)</name>
        <dbReference type="ChEBI" id="CHEBI:18420"/>
    </cofactor>
</comment>
<dbReference type="GO" id="GO:0000723">
    <property type="term" value="P:telomere maintenance"/>
    <property type="evidence" value="ECO:0007669"/>
    <property type="project" value="InterPro"/>
</dbReference>
<dbReference type="GO" id="GO:0016787">
    <property type="term" value="F:hydrolase activity"/>
    <property type="evidence" value="ECO:0007669"/>
    <property type="project" value="UniProtKB-KW"/>
</dbReference>
<keyword evidence="1" id="KW-0378">Hydrolase</keyword>
<keyword evidence="1" id="KW-0234">DNA repair</keyword>
<dbReference type="EC" id="5.6.2.3" evidence="1"/>
<organism evidence="3 4">
    <name type="scientific">Kipferlia bialata</name>
    <dbReference type="NCBI Taxonomy" id="797122"/>
    <lineage>
        <taxon>Eukaryota</taxon>
        <taxon>Metamonada</taxon>
        <taxon>Carpediemonas-like organisms</taxon>
        <taxon>Kipferlia</taxon>
    </lineage>
</organism>
<dbReference type="InterPro" id="IPR027417">
    <property type="entry name" value="P-loop_NTPase"/>
</dbReference>
<dbReference type="GO" id="GO:0006310">
    <property type="term" value="P:DNA recombination"/>
    <property type="evidence" value="ECO:0007669"/>
    <property type="project" value="UniProtKB-KW"/>
</dbReference>
<gene>
    <name evidence="3" type="ORF">KIPB_013882</name>
</gene>
<dbReference type="GO" id="GO:0006281">
    <property type="term" value="P:DNA repair"/>
    <property type="evidence" value="ECO:0007669"/>
    <property type="project" value="UniProtKB-KW"/>
</dbReference>
<feature type="non-terminal residue" evidence="3">
    <location>
        <position position="35"/>
    </location>
</feature>
<keyword evidence="1" id="KW-0067">ATP-binding</keyword>
<feature type="domain" description="DNA helicase Pif1-like DEAD-box helicase" evidence="2">
    <location>
        <begin position="2"/>
        <end position="35"/>
    </location>
</feature>
<dbReference type="SUPFAM" id="SSF52540">
    <property type="entry name" value="P-loop containing nucleoside triphosphate hydrolases"/>
    <property type="match status" value="1"/>
</dbReference>
<accession>A0A9K3DB19</accession>
<dbReference type="InterPro" id="IPR010285">
    <property type="entry name" value="DNA_helicase_pif1-like_DEAD"/>
</dbReference>
<feature type="non-terminal residue" evidence="3">
    <location>
        <position position="1"/>
    </location>
</feature>
<keyword evidence="4" id="KW-1185">Reference proteome</keyword>
<evidence type="ECO:0000259" key="2">
    <source>
        <dbReference type="Pfam" id="PF05970"/>
    </source>
</evidence>
<sequence length="35" mass="3884">SLTSDQRRVYNLVVFQGKNVFFTGSAGTGKSFLMK</sequence>
<dbReference type="Pfam" id="PF05970">
    <property type="entry name" value="PIF1"/>
    <property type="match status" value="1"/>
</dbReference>
<keyword evidence="1" id="KW-0547">Nucleotide-binding</keyword>
<dbReference type="Proteomes" id="UP000265618">
    <property type="component" value="Unassembled WGS sequence"/>
</dbReference>
<protein>
    <recommendedName>
        <fullName evidence="1">ATP-dependent DNA helicase</fullName>
        <ecNumber evidence="1">5.6.2.3</ecNumber>
    </recommendedName>
</protein>
<evidence type="ECO:0000313" key="3">
    <source>
        <dbReference type="EMBL" id="GIQ90895.1"/>
    </source>
</evidence>
<dbReference type="OrthoDB" id="432234at2759"/>
<evidence type="ECO:0000256" key="1">
    <source>
        <dbReference type="RuleBase" id="RU363044"/>
    </source>
</evidence>
<proteinExistence type="inferred from homology"/>
<comment type="caution">
    <text evidence="3">The sequence shown here is derived from an EMBL/GenBank/DDBJ whole genome shotgun (WGS) entry which is preliminary data.</text>
</comment>
<dbReference type="EMBL" id="BDIP01006835">
    <property type="protein sequence ID" value="GIQ90895.1"/>
    <property type="molecule type" value="Genomic_DNA"/>
</dbReference>